<evidence type="ECO:0000256" key="1">
    <source>
        <dbReference type="SAM" id="SignalP"/>
    </source>
</evidence>
<name>A0A2S9IVA2_9HYPH</name>
<gene>
    <name evidence="2" type="ORF">C5748_07640</name>
</gene>
<protein>
    <submittedName>
        <fullName evidence="2">Uncharacterized protein</fullName>
    </submittedName>
</protein>
<comment type="caution">
    <text evidence="2">The sequence shown here is derived from an EMBL/GenBank/DDBJ whole genome shotgun (WGS) entry which is preliminary data.</text>
</comment>
<evidence type="ECO:0000313" key="2">
    <source>
        <dbReference type="EMBL" id="PRD44435.1"/>
    </source>
</evidence>
<evidence type="ECO:0000313" key="3">
    <source>
        <dbReference type="Proteomes" id="UP000239434"/>
    </source>
</evidence>
<dbReference type="EMBL" id="PVBR01000004">
    <property type="protein sequence ID" value="PRD44435.1"/>
    <property type="molecule type" value="Genomic_DNA"/>
</dbReference>
<dbReference type="Proteomes" id="UP000239434">
    <property type="component" value="Unassembled WGS sequence"/>
</dbReference>
<accession>A0A2S9IVA2</accession>
<keyword evidence="3" id="KW-1185">Reference proteome</keyword>
<feature type="chain" id="PRO_5015636944" evidence="1">
    <location>
        <begin position="24"/>
        <end position="110"/>
    </location>
</feature>
<organism evidence="2 3">
    <name type="scientific">Phyllobacterium phragmitis</name>
    <dbReference type="NCBI Taxonomy" id="2670329"/>
    <lineage>
        <taxon>Bacteria</taxon>
        <taxon>Pseudomonadati</taxon>
        <taxon>Pseudomonadota</taxon>
        <taxon>Alphaproteobacteria</taxon>
        <taxon>Hyphomicrobiales</taxon>
        <taxon>Phyllobacteriaceae</taxon>
        <taxon>Phyllobacterium</taxon>
    </lineage>
</organism>
<dbReference type="AlphaFoldDB" id="A0A2S9IVA2"/>
<sequence>MRTAICAVISISAAVTMVRPVHANETNDAKIVLAGTNLRADKITGHNGPQGTTKGSEILIIHPPLHPSVIAIVPPANTICESAVVLKGRGFMYGIARGETPVLGHSQCAP</sequence>
<proteinExistence type="predicted"/>
<keyword evidence="1" id="KW-0732">Signal</keyword>
<feature type="signal peptide" evidence="1">
    <location>
        <begin position="1"/>
        <end position="23"/>
    </location>
</feature>
<reference evidence="2 3" key="1">
    <citation type="submission" date="2018-02" db="EMBL/GenBank/DDBJ databases">
        <title>The draft genome of Phyllobacterium sp. 1N-3.</title>
        <authorList>
            <person name="Liu L."/>
            <person name="Li L."/>
            <person name="Zhang X."/>
            <person name="Wang T."/>
            <person name="Liang L."/>
        </authorList>
    </citation>
    <scope>NUCLEOTIDE SEQUENCE [LARGE SCALE GENOMIC DNA]</scope>
    <source>
        <strain evidence="2 3">1N-3</strain>
    </source>
</reference>